<dbReference type="InterPro" id="IPR006251">
    <property type="entry name" value="Homoacnase/IPMdehydase_lsu"/>
</dbReference>
<dbReference type="PANTHER" id="PTHR43822">
    <property type="entry name" value="HOMOACONITASE, MITOCHONDRIAL-RELATED"/>
    <property type="match status" value="1"/>
</dbReference>
<dbReference type="Proteomes" id="UP000784128">
    <property type="component" value="Unassembled WGS sequence"/>
</dbReference>
<organism evidence="10 11">
    <name type="scientific">Pelotalea chapellei</name>
    <dbReference type="NCBI Taxonomy" id="44671"/>
    <lineage>
        <taxon>Bacteria</taxon>
        <taxon>Pseudomonadati</taxon>
        <taxon>Thermodesulfobacteriota</taxon>
        <taxon>Desulfuromonadia</taxon>
        <taxon>Geobacterales</taxon>
        <taxon>Geobacteraceae</taxon>
        <taxon>Pelotalea</taxon>
    </lineage>
</organism>
<comment type="similarity">
    <text evidence="8">Belongs to the aconitase/IPM isomerase family. LeuC type 2 subfamily.</text>
</comment>
<comment type="pathway">
    <text evidence="8">Amino-acid biosynthesis; L-leucine biosynthesis; L-leucine from 3-methyl-2-oxobutanoate: step 2/4.</text>
</comment>
<comment type="cofactor">
    <cofactor evidence="8">
        <name>[4Fe-4S] cluster</name>
        <dbReference type="ChEBI" id="CHEBI:49883"/>
    </cofactor>
    <text evidence="8">Binds 1 [4Fe-4S] cluster per subunit.</text>
</comment>
<dbReference type="PANTHER" id="PTHR43822:SF16">
    <property type="entry name" value="3-ISOPROPYLMALATE DEHYDRATASE LARGE SUBUNIT 2"/>
    <property type="match status" value="1"/>
</dbReference>
<name>A0ABS5U9J8_9BACT</name>
<evidence type="ECO:0000256" key="4">
    <source>
        <dbReference type="ARBA" id="ARBA00023004"/>
    </source>
</evidence>
<evidence type="ECO:0000313" key="10">
    <source>
        <dbReference type="EMBL" id="MBT1072321.1"/>
    </source>
</evidence>
<dbReference type="InterPro" id="IPR050067">
    <property type="entry name" value="IPM_dehydratase_rel_enz"/>
</dbReference>
<dbReference type="NCBIfam" id="TIGR02086">
    <property type="entry name" value="IPMI_arch"/>
    <property type="match status" value="1"/>
</dbReference>
<dbReference type="NCBIfam" id="TIGR01343">
    <property type="entry name" value="hacA_fam"/>
    <property type="match status" value="1"/>
</dbReference>
<keyword evidence="6 8" id="KW-0456">Lyase</keyword>
<dbReference type="EMBL" id="JAHDYS010000009">
    <property type="protein sequence ID" value="MBT1072321.1"/>
    <property type="molecule type" value="Genomic_DNA"/>
</dbReference>
<comment type="function">
    <text evidence="8">Catalyzes the isomerization between 2-isopropylmalate and 3-isopropylmalate, via the formation of 2-isopropylmaleate.</text>
</comment>
<keyword evidence="11" id="KW-1185">Reference proteome</keyword>
<dbReference type="RefSeq" id="WP_214299256.1">
    <property type="nucleotide sequence ID" value="NZ_JAHDYS010000009.1"/>
</dbReference>
<feature type="binding site" evidence="8">
    <location>
        <position position="308"/>
    </location>
    <ligand>
        <name>[4Fe-4S] cluster</name>
        <dbReference type="ChEBI" id="CHEBI:49883"/>
    </ligand>
</feature>
<dbReference type="Gene3D" id="3.30.499.10">
    <property type="entry name" value="Aconitase, domain 3"/>
    <property type="match status" value="2"/>
</dbReference>
<dbReference type="CDD" id="cd01583">
    <property type="entry name" value="IPMI"/>
    <property type="match status" value="1"/>
</dbReference>
<dbReference type="InterPro" id="IPR011826">
    <property type="entry name" value="HAcnase/IPMdehydase_lsu_prok"/>
</dbReference>
<feature type="binding site" evidence="8">
    <location>
        <position position="368"/>
    </location>
    <ligand>
        <name>[4Fe-4S] cluster</name>
        <dbReference type="ChEBI" id="CHEBI:49883"/>
    </ligand>
</feature>
<keyword evidence="1 8" id="KW-0432">Leucine biosynthesis</keyword>
<reference evidence="10 11" key="1">
    <citation type="submission" date="2021-05" db="EMBL/GenBank/DDBJ databases">
        <title>The draft genome of Geobacter chapellei DSM 13688.</title>
        <authorList>
            <person name="Xu Z."/>
            <person name="Masuda Y."/>
            <person name="Itoh H."/>
            <person name="Senoo K."/>
        </authorList>
    </citation>
    <scope>NUCLEOTIDE SEQUENCE [LARGE SCALE GENOMIC DNA]</scope>
    <source>
        <strain evidence="10 11">DSM 13688</strain>
    </source>
</reference>
<accession>A0ABS5U9J8</accession>
<evidence type="ECO:0000313" key="11">
    <source>
        <dbReference type="Proteomes" id="UP000784128"/>
    </source>
</evidence>
<gene>
    <name evidence="8" type="primary">leuC</name>
    <name evidence="10" type="ORF">KJB30_11030</name>
</gene>
<dbReference type="EC" id="4.2.1.33" evidence="8"/>
<keyword evidence="2 8" id="KW-0004">4Fe-4S</keyword>
<comment type="catalytic activity">
    <reaction evidence="8">
        <text>(2R,3S)-3-isopropylmalate = (2S)-2-isopropylmalate</text>
        <dbReference type="Rhea" id="RHEA:32287"/>
        <dbReference type="ChEBI" id="CHEBI:1178"/>
        <dbReference type="ChEBI" id="CHEBI:35121"/>
        <dbReference type="EC" id="4.2.1.33"/>
    </reaction>
</comment>
<comment type="caution">
    <text evidence="10">The sequence shown here is derived from an EMBL/GenBank/DDBJ whole genome shotgun (WGS) entry which is preliminary data.</text>
</comment>
<evidence type="ECO:0000256" key="7">
    <source>
        <dbReference type="ARBA" id="ARBA00023304"/>
    </source>
</evidence>
<dbReference type="InterPro" id="IPR001030">
    <property type="entry name" value="Acoase/IPM_deHydtase_lsu_aba"/>
</dbReference>
<proteinExistence type="inferred from homology"/>
<dbReference type="InterPro" id="IPR036008">
    <property type="entry name" value="Aconitase_4Fe-4S_dom"/>
</dbReference>
<evidence type="ECO:0000256" key="3">
    <source>
        <dbReference type="ARBA" id="ARBA00022723"/>
    </source>
</evidence>
<evidence type="ECO:0000256" key="5">
    <source>
        <dbReference type="ARBA" id="ARBA00023014"/>
    </source>
</evidence>
<sequence>MGKTTAEKIFEAHLVDEPFPGTKVLRLDVVLCHEITTPIAIDDLIRRNKDRVFDVSKIKAVIDHVTPSKDTKTATQAKILRDWARRHGIKDFFDVGANGVCHALFPERGFIRPGNTVIMGDSHTCTHGAFGAFAAGIGTTDLEVGILKGVCAFRQPKTIRFNINGQLPAGVYAKDVILHIIGQIGVNGATDRVMEFHGPAIDAMSMESRMTLCNMAIEAGGTSGICMPDMTTVEYLWPFIQNEFASKEAALAEYSKWVADADAEYEKVIEIDTATLQPTVTFGYKPDQVKTISEIAGTPVDQIYLGSCTNGRIEDLRIAAQILKGHKLASTVRGILSPATPKVYQEALKEGLIDIFMEAGFCVTNPTCGACLGMSNGVLAEGEVCASTTNRNFMGRMGKGGMVHLMSPATAAATAIEGKIADPRKYL</sequence>
<evidence type="ECO:0000256" key="6">
    <source>
        <dbReference type="ARBA" id="ARBA00023239"/>
    </source>
</evidence>
<dbReference type="Pfam" id="PF00330">
    <property type="entry name" value="Aconitase"/>
    <property type="match status" value="1"/>
</dbReference>
<dbReference type="InterPro" id="IPR033941">
    <property type="entry name" value="IPMI_cat"/>
</dbReference>
<evidence type="ECO:0000256" key="8">
    <source>
        <dbReference type="HAMAP-Rule" id="MF_01027"/>
    </source>
</evidence>
<comment type="subunit">
    <text evidence="8">Heterodimer of LeuC and LeuD.</text>
</comment>
<keyword evidence="8" id="KW-0028">Amino-acid biosynthesis</keyword>
<protein>
    <recommendedName>
        <fullName evidence="8">3-isopropylmalate dehydratase large subunit</fullName>
        <ecNumber evidence="8">4.2.1.33</ecNumber>
    </recommendedName>
    <alternativeName>
        <fullName evidence="8">Alpha-IPM isomerase</fullName>
        <shortName evidence="8">IPMI</shortName>
    </alternativeName>
    <alternativeName>
        <fullName evidence="8">Isopropylmalate isomerase</fullName>
    </alternativeName>
</protein>
<evidence type="ECO:0000259" key="9">
    <source>
        <dbReference type="Pfam" id="PF00330"/>
    </source>
</evidence>
<dbReference type="SUPFAM" id="SSF53732">
    <property type="entry name" value="Aconitase iron-sulfur domain"/>
    <property type="match status" value="1"/>
</dbReference>
<dbReference type="InterPro" id="IPR015931">
    <property type="entry name" value="Acnase/IPM_dHydase_lsu_aba_1/3"/>
</dbReference>
<feature type="domain" description="Aconitase/3-isopropylmalate dehydratase large subunit alpha/beta/alpha" evidence="9">
    <location>
        <begin position="7"/>
        <end position="295"/>
    </location>
</feature>
<dbReference type="NCBIfam" id="NF001614">
    <property type="entry name" value="PRK00402.1"/>
    <property type="match status" value="1"/>
</dbReference>
<keyword evidence="5 8" id="KW-0411">Iron-sulfur</keyword>
<evidence type="ECO:0000256" key="2">
    <source>
        <dbReference type="ARBA" id="ARBA00022485"/>
    </source>
</evidence>
<dbReference type="InterPro" id="IPR018136">
    <property type="entry name" value="Aconitase_4Fe-4S_BS"/>
</dbReference>
<keyword evidence="4 8" id="KW-0408">Iron</keyword>
<dbReference type="PRINTS" id="PR00415">
    <property type="entry name" value="ACONITASE"/>
</dbReference>
<dbReference type="PROSITE" id="PS01244">
    <property type="entry name" value="ACONITASE_2"/>
    <property type="match status" value="1"/>
</dbReference>
<feature type="binding site" evidence="8">
    <location>
        <position position="371"/>
    </location>
    <ligand>
        <name>[4Fe-4S] cluster</name>
        <dbReference type="ChEBI" id="CHEBI:49883"/>
    </ligand>
</feature>
<keyword evidence="3 8" id="KW-0479">Metal-binding</keyword>
<evidence type="ECO:0000256" key="1">
    <source>
        <dbReference type="ARBA" id="ARBA00022430"/>
    </source>
</evidence>
<dbReference type="PROSITE" id="PS00450">
    <property type="entry name" value="ACONITASE_1"/>
    <property type="match status" value="1"/>
</dbReference>
<dbReference type="HAMAP" id="MF_01027">
    <property type="entry name" value="LeuC_type2"/>
    <property type="match status" value="1"/>
</dbReference>
<keyword evidence="7 8" id="KW-0100">Branched-chain amino acid biosynthesis</keyword>